<feature type="region of interest" description="Disordered" evidence="1">
    <location>
        <begin position="89"/>
        <end position="160"/>
    </location>
</feature>
<accession>A0A318GZY8</accession>
<evidence type="ECO:0000313" key="4">
    <source>
        <dbReference type="Proteomes" id="UP000247811"/>
    </source>
</evidence>
<sequence>MRLSAVVLSVLASATLLGGCDVLGIESGSAAAERKEAEGKAIGSACRHALRAIEDCYTLNRKVPKAAIYTGWREMDEYMRENKLEGIVPVVPRETPKPPPAPASAPAADAADAHGAEADSAHADKAEADAEETPRKGKSKAKAAAADDEAPPVKRQATTH</sequence>
<dbReference type="PROSITE" id="PS51257">
    <property type="entry name" value="PROKAR_LIPOPROTEIN"/>
    <property type="match status" value="1"/>
</dbReference>
<comment type="caution">
    <text evidence="3">The sequence shown here is derived from an EMBL/GenBank/DDBJ whole genome shotgun (WGS) entry which is preliminary data.</text>
</comment>
<keyword evidence="2" id="KW-0732">Signal</keyword>
<dbReference type="EMBL" id="QJJS01000008">
    <property type="protein sequence ID" value="PXW95898.1"/>
    <property type="molecule type" value="Genomic_DNA"/>
</dbReference>
<dbReference type="Proteomes" id="UP000247811">
    <property type="component" value="Unassembled WGS sequence"/>
</dbReference>
<organism evidence="3 4">
    <name type="scientific">Sphaerotilus hippei</name>
    <dbReference type="NCBI Taxonomy" id="744406"/>
    <lineage>
        <taxon>Bacteria</taxon>
        <taxon>Pseudomonadati</taxon>
        <taxon>Pseudomonadota</taxon>
        <taxon>Betaproteobacteria</taxon>
        <taxon>Burkholderiales</taxon>
        <taxon>Sphaerotilaceae</taxon>
        <taxon>Sphaerotilus</taxon>
    </lineage>
</organism>
<protein>
    <recommendedName>
        <fullName evidence="5">Conjugative transfer region protein TrbK</fullName>
    </recommendedName>
</protein>
<feature type="signal peptide" evidence="2">
    <location>
        <begin position="1"/>
        <end position="18"/>
    </location>
</feature>
<proteinExistence type="predicted"/>
<keyword evidence="4" id="KW-1185">Reference proteome</keyword>
<evidence type="ECO:0000256" key="1">
    <source>
        <dbReference type="SAM" id="MobiDB-lite"/>
    </source>
</evidence>
<evidence type="ECO:0000313" key="3">
    <source>
        <dbReference type="EMBL" id="PXW95898.1"/>
    </source>
</evidence>
<gene>
    <name evidence="3" type="ORF">C7444_108157</name>
</gene>
<feature type="chain" id="PRO_5016288950" description="Conjugative transfer region protein TrbK" evidence="2">
    <location>
        <begin position="19"/>
        <end position="160"/>
    </location>
</feature>
<evidence type="ECO:0008006" key="5">
    <source>
        <dbReference type="Google" id="ProtNLM"/>
    </source>
</evidence>
<evidence type="ECO:0000256" key="2">
    <source>
        <dbReference type="SAM" id="SignalP"/>
    </source>
</evidence>
<reference evidence="3 4" key="1">
    <citation type="submission" date="2018-05" db="EMBL/GenBank/DDBJ databases">
        <title>Genomic Encyclopedia of Type Strains, Phase IV (KMG-IV): sequencing the most valuable type-strain genomes for metagenomic binning, comparative biology and taxonomic classification.</title>
        <authorList>
            <person name="Goeker M."/>
        </authorList>
    </citation>
    <scope>NUCLEOTIDE SEQUENCE [LARGE SCALE GENOMIC DNA]</scope>
    <source>
        <strain evidence="3 4">DSM 566</strain>
    </source>
</reference>
<dbReference type="AlphaFoldDB" id="A0A318GZY8"/>
<name>A0A318GZY8_9BURK</name>
<feature type="compositionally biased region" description="Basic and acidic residues" evidence="1">
    <location>
        <begin position="111"/>
        <end position="135"/>
    </location>
</feature>